<organism evidence="2 3">
    <name type="scientific">Paraburkholderia aspalathi</name>
    <dbReference type="NCBI Taxonomy" id="1324617"/>
    <lineage>
        <taxon>Bacteria</taxon>
        <taxon>Pseudomonadati</taxon>
        <taxon>Pseudomonadota</taxon>
        <taxon>Betaproteobacteria</taxon>
        <taxon>Burkholderiales</taxon>
        <taxon>Burkholderiaceae</taxon>
        <taxon>Paraburkholderia</taxon>
    </lineage>
</organism>
<dbReference type="InterPro" id="IPR004919">
    <property type="entry name" value="GmrSD_N"/>
</dbReference>
<dbReference type="PANTHER" id="PTHR35149:SF1">
    <property type="entry name" value="DUF5655 DOMAIN-CONTAINING PROTEIN"/>
    <property type="match status" value="1"/>
</dbReference>
<proteinExistence type="predicted"/>
<keyword evidence="3" id="KW-1185">Reference proteome</keyword>
<comment type="caution">
    <text evidence="2">The sequence shown here is derived from an EMBL/GenBank/DDBJ whole genome shotgun (WGS) entry which is preliminary data.</text>
</comment>
<dbReference type="Proteomes" id="UP000674425">
    <property type="component" value="Unassembled WGS sequence"/>
</dbReference>
<protein>
    <recommendedName>
        <fullName evidence="1">GmrSD restriction endonucleases N-terminal domain-containing protein</fullName>
    </recommendedName>
</protein>
<reference evidence="2 3" key="1">
    <citation type="submission" date="2021-02" db="EMBL/GenBank/DDBJ databases">
        <authorList>
            <person name="Vanwijnsberghe S."/>
        </authorList>
    </citation>
    <scope>NUCLEOTIDE SEQUENCE [LARGE SCALE GENOMIC DNA]</scope>
    <source>
        <strain evidence="2 3">R-69658</strain>
    </source>
</reference>
<accession>A0ABN7MSJ2</accession>
<dbReference type="PANTHER" id="PTHR35149">
    <property type="entry name" value="SLL5132 PROTEIN"/>
    <property type="match status" value="1"/>
</dbReference>
<evidence type="ECO:0000259" key="1">
    <source>
        <dbReference type="Pfam" id="PF03235"/>
    </source>
</evidence>
<evidence type="ECO:0000313" key="2">
    <source>
        <dbReference type="EMBL" id="CAE6820916.1"/>
    </source>
</evidence>
<evidence type="ECO:0000313" key="3">
    <source>
        <dbReference type="Proteomes" id="UP000674425"/>
    </source>
</evidence>
<gene>
    <name evidence="2" type="ORF">R69658_05845</name>
</gene>
<sequence length="720" mass="82450">MSQGKLHTFFGLLKDVDVIEIPVIQRDYAQGRAEESDIRESFLAAITGALENENSPLDLDFVYGSVEHDGLRTLSVLDGQQRLTTLFLLHWYLAASDGKFDDFRARLWIKESERTRFSYSTRPSAAEFFAALTVNHFDVPDVDERTTLSAMLVDSKWFFDAWRRDPTVRSSLVMLDAIDAKFRDSEGLYQTLADGQRVTFHYLDLHDFGLSDDLYIKMNARGKALTPFENFKAWMVERVAAEPWSDNFTAKLDQQWVDLFWTLAGRNGAGRERFDDLFLRFFYVSAYFQTCQRVSGYWNATNDDRSWLTRLREARGYCPLREFDATGSLMPIQLAEAGIVLDYLVSDRGARFFHILLSALAPRADYDDLLRLYALEAFLLSPDVRLLDEAAQEMCLHRWSRVTRNLIQNTRIDDPSTAVGAIKGLTTLANHATSLYETLAGDTPGGLGFNRNQIEEERQKAALLLKDNEWGHLLDEAESHWYLQGRVGFLLKLSTTESEAPDKEQFQKYSMVAKRLLTHEILGSYEFVLQRALLSLYDFLPASSGNNHTFCAPNATSFRDRLENWLPVFEDPRFRELLDAIGDDVLTSLRQLIDNSTATGWRALMVRDAELLRYCGSRLIRKSADSLLLLSKLKLSGYFAEAHSYALYLELRRHKLAGELADIKEISYLAVYGDDYPSLYIKSDTEYRLLFRRGKWNCWRSGGDPAEMPEPIAQTAARFS</sequence>
<dbReference type="EMBL" id="CAJNAU010000073">
    <property type="protein sequence ID" value="CAE6820916.1"/>
    <property type="molecule type" value="Genomic_DNA"/>
</dbReference>
<dbReference type="RefSeq" id="WP_200621133.1">
    <property type="nucleotide sequence ID" value="NZ_CAJNAU010000073.1"/>
</dbReference>
<dbReference type="Pfam" id="PF03235">
    <property type="entry name" value="GmrSD_N"/>
    <property type="match status" value="1"/>
</dbReference>
<feature type="domain" description="GmrSD restriction endonucleases N-terminal" evidence="1">
    <location>
        <begin position="12"/>
        <end position="235"/>
    </location>
</feature>
<name>A0ABN7MSJ2_9BURK</name>